<dbReference type="PANTHER" id="PTHR33204">
    <property type="entry name" value="TRANSCRIPTIONAL REGULATOR, MARR FAMILY"/>
    <property type="match status" value="1"/>
</dbReference>
<proteinExistence type="predicted"/>
<keyword evidence="2" id="KW-0238">DNA-binding</keyword>
<organism evidence="5 6">
    <name type="scientific">Desulfosporosinus fructosivorans</name>
    <dbReference type="NCBI Taxonomy" id="2018669"/>
    <lineage>
        <taxon>Bacteria</taxon>
        <taxon>Bacillati</taxon>
        <taxon>Bacillota</taxon>
        <taxon>Clostridia</taxon>
        <taxon>Eubacteriales</taxon>
        <taxon>Desulfitobacteriaceae</taxon>
        <taxon>Desulfosporosinus</taxon>
    </lineage>
</organism>
<dbReference type="AlphaFoldDB" id="A0A4Z0R094"/>
<dbReference type="InterPro" id="IPR036390">
    <property type="entry name" value="WH_DNA-bd_sf"/>
</dbReference>
<dbReference type="OrthoDB" id="9791143at2"/>
<dbReference type="InterPro" id="IPR036388">
    <property type="entry name" value="WH-like_DNA-bd_sf"/>
</dbReference>
<reference evidence="5 6" key="1">
    <citation type="submission" date="2019-03" db="EMBL/GenBank/DDBJ databases">
        <title>Draft Genome Sequence of Desulfosporosinus fructosivorans Strain 63.6F, Isolated from Marine Sediment in the Baltic Sea.</title>
        <authorList>
            <person name="Hausmann B."/>
            <person name="Vandieken V."/>
            <person name="Pjevac P."/>
            <person name="Schreck K."/>
            <person name="Herbold C.W."/>
            <person name="Loy A."/>
        </authorList>
    </citation>
    <scope>NUCLEOTIDE SEQUENCE [LARGE SCALE GENOMIC DNA]</scope>
    <source>
        <strain evidence="5 6">63.6F</strain>
    </source>
</reference>
<accession>A0A4Z0R094</accession>
<dbReference type="PROSITE" id="PS51118">
    <property type="entry name" value="HTH_HXLR"/>
    <property type="match status" value="1"/>
</dbReference>
<evidence type="ECO:0000256" key="2">
    <source>
        <dbReference type="ARBA" id="ARBA00023125"/>
    </source>
</evidence>
<keyword evidence="1" id="KW-0805">Transcription regulation</keyword>
<dbReference type="EMBL" id="SPQQ01000009">
    <property type="protein sequence ID" value="TGE36178.1"/>
    <property type="molecule type" value="Genomic_DNA"/>
</dbReference>
<dbReference type="Pfam" id="PF01638">
    <property type="entry name" value="HxlR"/>
    <property type="match status" value="1"/>
</dbReference>
<feature type="domain" description="HTH hxlR-type" evidence="4">
    <location>
        <begin position="26"/>
        <end position="125"/>
    </location>
</feature>
<dbReference type="GO" id="GO:0003677">
    <property type="term" value="F:DNA binding"/>
    <property type="evidence" value="ECO:0007669"/>
    <property type="project" value="UniProtKB-KW"/>
</dbReference>
<evidence type="ECO:0000313" key="6">
    <source>
        <dbReference type="Proteomes" id="UP000298460"/>
    </source>
</evidence>
<keyword evidence="6" id="KW-1185">Reference proteome</keyword>
<protein>
    <submittedName>
        <fullName evidence="5">Transcriptional regulator</fullName>
    </submittedName>
</protein>
<dbReference type="PANTHER" id="PTHR33204:SF29">
    <property type="entry name" value="TRANSCRIPTIONAL REGULATOR"/>
    <property type="match status" value="1"/>
</dbReference>
<dbReference type="RefSeq" id="WP_135550620.1">
    <property type="nucleotide sequence ID" value="NZ_SPQQ01000009.1"/>
</dbReference>
<dbReference type="Gene3D" id="1.10.10.10">
    <property type="entry name" value="Winged helix-like DNA-binding domain superfamily/Winged helix DNA-binding domain"/>
    <property type="match status" value="1"/>
</dbReference>
<dbReference type="Proteomes" id="UP000298460">
    <property type="component" value="Unassembled WGS sequence"/>
</dbReference>
<evidence type="ECO:0000256" key="3">
    <source>
        <dbReference type="ARBA" id="ARBA00023163"/>
    </source>
</evidence>
<comment type="caution">
    <text evidence="5">The sequence shown here is derived from an EMBL/GenBank/DDBJ whole genome shotgun (WGS) entry which is preliminary data.</text>
</comment>
<name>A0A4Z0R094_9FIRM</name>
<evidence type="ECO:0000313" key="5">
    <source>
        <dbReference type="EMBL" id="TGE36178.1"/>
    </source>
</evidence>
<sequence>MSDNYTFEQFLQDIHQTVPNNDSQICPVTRTLNLLQGKWKNHILYEMFKHDSIRFGEFKKAIPAITNTMLISSLRELEENHLVNRVQYNEIPPHVEYSLTETGKALLPIFYEMFKWGMNYPISCK</sequence>
<evidence type="ECO:0000256" key="1">
    <source>
        <dbReference type="ARBA" id="ARBA00023015"/>
    </source>
</evidence>
<gene>
    <name evidence="5" type="ORF">E4K67_21875</name>
</gene>
<keyword evidence="3" id="KW-0804">Transcription</keyword>
<dbReference type="InterPro" id="IPR002577">
    <property type="entry name" value="HTH_HxlR"/>
</dbReference>
<dbReference type="SUPFAM" id="SSF46785">
    <property type="entry name" value="Winged helix' DNA-binding domain"/>
    <property type="match status" value="1"/>
</dbReference>
<evidence type="ECO:0000259" key="4">
    <source>
        <dbReference type="PROSITE" id="PS51118"/>
    </source>
</evidence>